<reference evidence="1" key="1">
    <citation type="journal article" date="2024" name="Int. J. Syst. Evol. Microbiol.">
        <title>Pseudomonas fortuita sp. nov., isolated from the endosphere of a wild yam.</title>
        <authorList>
            <person name="Carlier A."/>
            <person name="Beaumel M."/>
            <person name="Moreau S."/>
            <person name="Acar T."/>
            <person name="Sana T.G."/>
            <person name="Cnockaert M."/>
            <person name="Vandamme P."/>
        </authorList>
    </citation>
    <scope>NUCLEOTIDE SEQUENCE</scope>
    <source>
        <strain evidence="1">GMI12077</strain>
    </source>
</reference>
<evidence type="ECO:0000313" key="1">
    <source>
        <dbReference type="EMBL" id="WAP63116.1"/>
    </source>
</evidence>
<dbReference type="EMBL" id="CP114035">
    <property type="protein sequence ID" value="WAP63116.1"/>
    <property type="molecule type" value="Genomic_DNA"/>
</dbReference>
<proteinExistence type="predicted"/>
<name>A0ACD4P4X9_9PSED</name>
<keyword evidence="2" id="KW-1185">Reference proteome</keyword>
<organism evidence="1 2">
    <name type="scientific">Pseudomonas fortuita</name>
    <dbReference type="NCBI Taxonomy" id="3233375"/>
    <lineage>
        <taxon>Bacteria</taxon>
        <taxon>Pseudomonadati</taxon>
        <taxon>Pseudomonadota</taxon>
        <taxon>Gammaproteobacteria</taxon>
        <taxon>Pseudomonadales</taxon>
        <taxon>Pseudomonadaceae</taxon>
        <taxon>Pseudomonas</taxon>
    </lineage>
</organism>
<protein>
    <submittedName>
        <fullName evidence="1">Uncharacterized protein</fullName>
    </submittedName>
</protein>
<evidence type="ECO:0000313" key="2">
    <source>
        <dbReference type="Proteomes" id="UP001163982"/>
    </source>
</evidence>
<gene>
    <name evidence="1" type="ORF">OZ911_25060</name>
</gene>
<sequence>MLTVLSLLDDRLRPKGARDPLAIESIWSAVGRKLVGNLTTVTSRADHFMVALLACRYAHEGSRSRSLDDVQERYARAEQLAAYLRLEASLEASLLGRQLAVANFRRDSMALGMHKKAQILSNQLSYGLWGLYSSALQEAGLIKGSDRRLTCAGIALTDALLETFGLSQWQRFGELATQGAVRKEQLSQLARRFAALLNDQGMRKKLVSALLRYAGARPLQVALYEAVQHWLAVSAEPSASVRSFARWAVDAHQVDAQVQDVLKQILLLQPVLVFANTVVVWLQRQNGRARSELANDLHSRLGEPFLHPGWDRPGLPHAGFLRGLTDAANDGDAGQLIDQLMAQNGAVTGARGGAAWLHWEGDRLRVRVPVDRASLPENLAAHCHQAWDYSFFLHAFLSIARAEHA</sequence>
<accession>A0ACD4P4X9</accession>
<dbReference type="Proteomes" id="UP001163982">
    <property type="component" value="Chromosome"/>
</dbReference>